<protein>
    <submittedName>
        <fullName evidence="1">Uncharacterized protein</fullName>
    </submittedName>
</protein>
<dbReference type="InterPro" id="IPR011990">
    <property type="entry name" value="TPR-like_helical_dom_sf"/>
</dbReference>
<dbReference type="EMBL" id="BLAF01000019">
    <property type="protein sequence ID" value="GES20831.1"/>
    <property type="molecule type" value="Genomic_DNA"/>
</dbReference>
<accession>A0A5M3XMF9</accession>
<evidence type="ECO:0000313" key="1">
    <source>
        <dbReference type="EMBL" id="GES20831.1"/>
    </source>
</evidence>
<gene>
    <name evidence="1" type="ORF">Aple_037270</name>
</gene>
<comment type="caution">
    <text evidence="1">The sequence shown here is derived from an EMBL/GenBank/DDBJ whole genome shotgun (WGS) entry which is preliminary data.</text>
</comment>
<proteinExistence type="predicted"/>
<name>A0A5M3XMF9_9ACTN</name>
<dbReference type="SUPFAM" id="SSF48452">
    <property type="entry name" value="TPR-like"/>
    <property type="match status" value="1"/>
</dbReference>
<dbReference type="PANTHER" id="PTHR19959">
    <property type="entry name" value="KINESIN LIGHT CHAIN"/>
    <property type="match status" value="1"/>
</dbReference>
<keyword evidence="2" id="KW-1185">Reference proteome</keyword>
<sequence length="835" mass="88900">MGEDDRVDADVEELRTRVRRFADGDVAAVTSAEAASVAARVAASVELGQSVGVRRLQALGMYHLARFQALDAEMDLKRAMALFQALYPVRPDLVPEGLHSLLAESVDGSDLLRRALDEEDAELLDAAIEVLTGQAEDGQAAVLANLGTGLVERFHLAGDVDDLDAAVNTFRRAVDAAAADDPQRPAFLSYLGSALRERFESRGVPADLDAAVVAHEQAAAAQVTSRALRAVILHNLGNVLVDRFRQRGSADDVATAIRVLRAAIAMTEDGDSRRVSIHNSIAVASRARFDRWGDADDLDAARDELLAATSLPGTTFSLVNAWNNLGTTMAARFETSGDLADLDTAITHLDRAARLADGTPSQADVLMNLGNTLLTRYEQRGADADLEEAIRNLTRAVERSDADDPALAVRLSNLGLGYGDRFEHTGDPADLAEAVSACERAVELSVDHAQRADMLSNLGNLVGVAAGHSGALLDLDAAVAALVETTGSLPEGHPDGPRYQNNLGLAWLARFERTSLAADLDAAVEALRVAVARVRPDSPERSGYLCNLGSALRTRHFAVGDPADLDAAIVLFEQALDALPEGHRDRNGMLGNLGSALTERALRTPSGGDDRRRALACLRRAAMGNPEDSPSRALQEFHLGTALTAAGATELEISDGLAALAKTVAADGAAPSLRLSAARTAGRAAHASGEHSLALAAYRVALLLLPRVSGRRLRRTDQEFHLGEVSGLVGDAAGCAIGLGRHDEALELLEQGRCVLWNQQVSSYGLAGREHAADPVAAQRLKEILSLLDEDALRPAFSRGGMRQVSAVLRERHALVRRGELLDELKELLVRLSRY</sequence>
<dbReference type="PANTHER" id="PTHR19959:SF119">
    <property type="entry name" value="FUNGAL LIPASE-LIKE DOMAIN-CONTAINING PROTEIN"/>
    <property type="match status" value="1"/>
</dbReference>
<dbReference type="AlphaFoldDB" id="A0A5M3XMF9"/>
<dbReference type="Gene3D" id="1.25.40.10">
    <property type="entry name" value="Tetratricopeptide repeat domain"/>
    <property type="match status" value="3"/>
</dbReference>
<dbReference type="RefSeq" id="WP_155345852.1">
    <property type="nucleotide sequence ID" value="NZ_BLAF01000019.1"/>
</dbReference>
<dbReference type="OrthoDB" id="3206999at2"/>
<dbReference type="SUPFAM" id="SSF81901">
    <property type="entry name" value="HCP-like"/>
    <property type="match status" value="1"/>
</dbReference>
<dbReference type="Proteomes" id="UP000377595">
    <property type="component" value="Unassembled WGS sequence"/>
</dbReference>
<organism evidence="1 2">
    <name type="scientific">Acrocarpospora pleiomorpha</name>
    <dbReference type="NCBI Taxonomy" id="90975"/>
    <lineage>
        <taxon>Bacteria</taxon>
        <taxon>Bacillati</taxon>
        <taxon>Actinomycetota</taxon>
        <taxon>Actinomycetes</taxon>
        <taxon>Streptosporangiales</taxon>
        <taxon>Streptosporangiaceae</taxon>
        <taxon>Acrocarpospora</taxon>
    </lineage>
</organism>
<reference evidence="1 2" key="1">
    <citation type="submission" date="2019-10" db="EMBL/GenBank/DDBJ databases">
        <title>Whole genome shotgun sequence of Acrocarpospora pleiomorpha NBRC 16267.</title>
        <authorList>
            <person name="Ichikawa N."/>
            <person name="Kimura A."/>
            <person name="Kitahashi Y."/>
            <person name="Komaki H."/>
            <person name="Oguchi A."/>
        </authorList>
    </citation>
    <scope>NUCLEOTIDE SEQUENCE [LARGE SCALE GENOMIC DNA]</scope>
    <source>
        <strain evidence="1 2">NBRC 16267</strain>
    </source>
</reference>
<evidence type="ECO:0000313" key="2">
    <source>
        <dbReference type="Proteomes" id="UP000377595"/>
    </source>
</evidence>